<organism evidence="2 3">
    <name type="scientific">Pedobacter frigidisoli</name>
    <dbReference type="NCBI Taxonomy" id="2530455"/>
    <lineage>
        <taxon>Bacteria</taxon>
        <taxon>Pseudomonadati</taxon>
        <taxon>Bacteroidota</taxon>
        <taxon>Sphingobacteriia</taxon>
        <taxon>Sphingobacteriales</taxon>
        <taxon>Sphingobacteriaceae</taxon>
        <taxon>Pedobacter</taxon>
    </lineage>
</organism>
<evidence type="ECO:0000259" key="1">
    <source>
        <dbReference type="Pfam" id="PF08241"/>
    </source>
</evidence>
<dbReference type="CDD" id="cd02440">
    <property type="entry name" value="AdoMet_MTases"/>
    <property type="match status" value="1"/>
</dbReference>
<dbReference type="EMBL" id="SJSN01000010">
    <property type="protein sequence ID" value="TCD07730.1"/>
    <property type="molecule type" value="Genomic_DNA"/>
</dbReference>
<keyword evidence="2" id="KW-0808">Transferase</keyword>
<evidence type="ECO:0000313" key="3">
    <source>
        <dbReference type="Proteomes" id="UP000291485"/>
    </source>
</evidence>
<keyword evidence="3" id="KW-1185">Reference proteome</keyword>
<dbReference type="GO" id="GO:0032259">
    <property type="term" value="P:methylation"/>
    <property type="evidence" value="ECO:0007669"/>
    <property type="project" value="UniProtKB-KW"/>
</dbReference>
<comment type="caution">
    <text evidence="2">The sequence shown here is derived from an EMBL/GenBank/DDBJ whole genome shotgun (WGS) entry which is preliminary data.</text>
</comment>
<feature type="domain" description="Methyltransferase type 11" evidence="1">
    <location>
        <begin position="46"/>
        <end position="129"/>
    </location>
</feature>
<accession>A0A4R0NZ47</accession>
<dbReference type="Pfam" id="PF08241">
    <property type="entry name" value="Methyltransf_11"/>
    <property type="match status" value="1"/>
</dbReference>
<keyword evidence="2" id="KW-0489">Methyltransferase</keyword>
<name>A0A4R0NZ47_9SPHI</name>
<dbReference type="InterPro" id="IPR013216">
    <property type="entry name" value="Methyltransf_11"/>
</dbReference>
<evidence type="ECO:0000313" key="2">
    <source>
        <dbReference type="EMBL" id="TCD07730.1"/>
    </source>
</evidence>
<sequence length="238" mass="27325">MHQREEKLDRLYEIDIDINNSLFLHYKFLHEKLFEALKNYATGALLDIGCGNMPYKKTILPYITGYTGCDIIQSSDNCVDLICPANEIPLSDNSFDTVLSTQTLEHVEDHQGLVDEAYRLLNKDGYFIISAPMYWPLHEEPYDFFRFTKYGLTFILQKAGFRNIEINENGGKWAVAGQALMHAVYPTVKNIKGTKGRIIRTIFKAFGGIKTINRVFSYLDKKVPDYTNTLNYVIVAQK</sequence>
<dbReference type="AlphaFoldDB" id="A0A4R0NZ47"/>
<proteinExistence type="predicted"/>
<dbReference type="Gene3D" id="3.40.50.150">
    <property type="entry name" value="Vaccinia Virus protein VP39"/>
    <property type="match status" value="1"/>
</dbReference>
<dbReference type="SUPFAM" id="SSF53335">
    <property type="entry name" value="S-adenosyl-L-methionine-dependent methyltransferases"/>
    <property type="match status" value="1"/>
</dbReference>
<dbReference type="RefSeq" id="WP_131560017.1">
    <property type="nucleotide sequence ID" value="NZ_SJSN01000010.1"/>
</dbReference>
<dbReference type="GO" id="GO:0008757">
    <property type="term" value="F:S-adenosylmethionine-dependent methyltransferase activity"/>
    <property type="evidence" value="ECO:0007669"/>
    <property type="project" value="InterPro"/>
</dbReference>
<reference evidence="2 3" key="1">
    <citation type="submission" date="2019-02" db="EMBL/GenBank/DDBJ databases">
        <title>Pedobacter sp. RP-3-11 sp. nov., isolated from Arctic soil.</title>
        <authorList>
            <person name="Dahal R.H."/>
        </authorList>
    </citation>
    <scope>NUCLEOTIDE SEQUENCE [LARGE SCALE GENOMIC DNA]</scope>
    <source>
        <strain evidence="2 3">RP-3-11</strain>
    </source>
</reference>
<gene>
    <name evidence="2" type="ORF">EZ449_14450</name>
</gene>
<dbReference type="InterPro" id="IPR029063">
    <property type="entry name" value="SAM-dependent_MTases_sf"/>
</dbReference>
<protein>
    <submittedName>
        <fullName evidence="2">Class I SAM-dependent methyltransferase</fullName>
    </submittedName>
</protein>
<dbReference type="Proteomes" id="UP000291485">
    <property type="component" value="Unassembled WGS sequence"/>
</dbReference>
<dbReference type="OrthoDB" id="1524727at2"/>